<sequence length="136" mass="15311">MLNHLQAGERYEGAGEIGSRNNDALPLFIFGVEQSLRRVRTRAGCAVALEPWPELAHAERIVQHQLLQLPENWTRERQSLADRLCRLLLLRFAHTRIFADTSALEQCPAILLALSRVWWGEGMAVRGQDAEALSLG</sequence>
<dbReference type="RefSeq" id="WP_215871818.1">
    <property type="nucleotide sequence ID" value="NZ_JAAXYO010000029.1"/>
</dbReference>
<evidence type="ECO:0000313" key="2">
    <source>
        <dbReference type="Proteomes" id="UP001197378"/>
    </source>
</evidence>
<organism evidence="1 2">
    <name type="scientific">Igneacidithiobacillus copahuensis</name>
    <dbReference type="NCBI Taxonomy" id="2724909"/>
    <lineage>
        <taxon>Bacteria</taxon>
        <taxon>Pseudomonadati</taxon>
        <taxon>Pseudomonadota</taxon>
        <taxon>Acidithiobacillia</taxon>
        <taxon>Acidithiobacillales</taxon>
        <taxon>Acidithiobacillaceae</taxon>
        <taxon>Igneacidithiobacillus</taxon>
    </lineage>
</organism>
<keyword evidence="2" id="KW-1185">Reference proteome</keyword>
<reference evidence="1" key="1">
    <citation type="journal article" date="2021" name="ISME J.">
        <title>Genomic evolution of the class Acidithiobacillia: deep-branching Proteobacteria living in extreme acidic conditions.</title>
        <authorList>
            <person name="Moya-Beltran A."/>
            <person name="Beard S."/>
            <person name="Rojas-Villalobos C."/>
            <person name="Issotta F."/>
            <person name="Gallardo Y."/>
            <person name="Ulloa R."/>
            <person name="Giaveno A."/>
            <person name="Degli Esposti M."/>
            <person name="Johnson D.B."/>
            <person name="Quatrini R."/>
        </authorList>
    </citation>
    <scope>NUCLEOTIDE SEQUENCE</scope>
    <source>
        <strain evidence="1">VAN18-1</strain>
    </source>
</reference>
<evidence type="ECO:0000313" key="1">
    <source>
        <dbReference type="EMBL" id="MBU2786977.1"/>
    </source>
</evidence>
<accession>A0AAE2YMW6</accession>
<name>A0AAE2YMW6_9PROT</name>
<proteinExistence type="predicted"/>
<dbReference type="Proteomes" id="UP001197378">
    <property type="component" value="Unassembled WGS sequence"/>
</dbReference>
<comment type="caution">
    <text evidence="1">The sequence shown here is derived from an EMBL/GenBank/DDBJ whole genome shotgun (WGS) entry which is preliminary data.</text>
</comment>
<gene>
    <name evidence="1" type="ORF">HFQ13_01885</name>
</gene>
<dbReference type="EMBL" id="JAAXYO010000029">
    <property type="protein sequence ID" value="MBU2786977.1"/>
    <property type="molecule type" value="Genomic_DNA"/>
</dbReference>
<dbReference type="AlphaFoldDB" id="A0AAE2YMW6"/>
<protein>
    <submittedName>
        <fullName evidence="1">Uncharacterized protein</fullName>
    </submittedName>
</protein>